<dbReference type="EMBL" id="JAUEMJ010000001">
    <property type="protein sequence ID" value="MDN3238819.1"/>
    <property type="molecule type" value="Genomic_DNA"/>
</dbReference>
<accession>A0ABT7YK39</accession>
<feature type="compositionally biased region" description="Acidic residues" evidence="1">
    <location>
        <begin position="50"/>
        <end position="74"/>
    </location>
</feature>
<comment type="caution">
    <text evidence="2">The sequence shown here is derived from an EMBL/GenBank/DDBJ whole genome shotgun (WGS) entry which is preliminary data.</text>
</comment>
<evidence type="ECO:0000313" key="2">
    <source>
        <dbReference type="EMBL" id="MDN3238819.1"/>
    </source>
</evidence>
<name>A0ABT7YK39_9ACTN</name>
<gene>
    <name evidence="2" type="ORF">QWI33_03705</name>
</gene>
<feature type="compositionally biased region" description="Acidic residues" evidence="1">
    <location>
        <begin position="82"/>
        <end position="93"/>
    </location>
</feature>
<organism evidence="2 3">
    <name type="scientific">Glycomyces tritici</name>
    <dbReference type="NCBI Taxonomy" id="2665176"/>
    <lineage>
        <taxon>Bacteria</taxon>
        <taxon>Bacillati</taxon>
        <taxon>Actinomycetota</taxon>
        <taxon>Actinomycetes</taxon>
        <taxon>Glycomycetales</taxon>
        <taxon>Glycomycetaceae</taxon>
        <taxon>Glycomyces</taxon>
    </lineage>
</organism>
<keyword evidence="3" id="KW-1185">Reference proteome</keyword>
<dbReference type="Proteomes" id="UP001171902">
    <property type="component" value="Unassembled WGS sequence"/>
</dbReference>
<protein>
    <submittedName>
        <fullName evidence="2">Uncharacterized protein</fullName>
    </submittedName>
</protein>
<sequence length="112" mass="12412">MTDDLFDEDGTFDDGFFSSLAANPDDPASAYEPAFGPEAGEDDYRFLYETEADGSFETDGEDFADDDLDYEPVFDDGLGTDTEIDLEPDFDPDGDFHHEGDDEFGPEFGRGF</sequence>
<evidence type="ECO:0000313" key="3">
    <source>
        <dbReference type="Proteomes" id="UP001171902"/>
    </source>
</evidence>
<evidence type="ECO:0000256" key="1">
    <source>
        <dbReference type="SAM" id="MobiDB-lite"/>
    </source>
</evidence>
<dbReference type="RefSeq" id="WP_289955000.1">
    <property type="nucleotide sequence ID" value="NZ_JAUEMJ010000001.1"/>
</dbReference>
<reference evidence="2" key="1">
    <citation type="submission" date="2023-06" db="EMBL/GenBank/DDBJ databases">
        <title>Gycomyces niveus sp.nov., a novel actinomycete isolated from soil in Shouguang.</title>
        <authorList>
            <person name="Yang X."/>
            <person name="Zhao J."/>
        </authorList>
    </citation>
    <scope>NUCLEOTIDE SEQUENCE</scope>
    <source>
        <strain evidence="2">NEAU C2</strain>
    </source>
</reference>
<feature type="compositionally biased region" description="Acidic residues" evidence="1">
    <location>
        <begin position="1"/>
        <end position="12"/>
    </location>
</feature>
<proteinExistence type="predicted"/>
<feature type="region of interest" description="Disordered" evidence="1">
    <location>
        <begin position="1"/>
        <end position="112"/>
    </location>
</feature>